<proteinExistence type="inferred from homology"/>
<feature type="signal peptide" evidence="3">
    <location>
        <begin position="1"/>
        <end position="24"/>
    </location>
</feature>
<evidence type="ECO:0000256" key="2">
    <source>
        <dbReference type="ARBA" id="ARBA00022729"/>
    </source>
</evidence>
<dbReference type="PANTHER" id="PTHR33227">
    <property type="entry name" value="STIGMA-SPECIFIC STIG1-LIKE PROTEIN 3"/>
    <property type="match status" value="1"/>
</dbReference>
<dbReference type="EMBL" id="JAUJYO010000015">
    <property type="protein sequence ID" value="KAK1296089.1"/>
    <property type="molecule type" value="Genomic_DNA"/>
</dbReference>
<comment type="similarity">
    <text evidence="1">Belongs to the STIG1 family.</text>
</comment>
<dbReference type="Pfam" id="PF04885">
    <property type="entry name" value="Stig1"/>
    <property type="match status" value="1"/>
</dbReference>
<comment type="caution">
    <text evidence="4">The sequence shown here is derived from an EMBL/GenBank/DDBJ whole genome shotgun (WGS) entry which is preliminary data.</text>
</comment>
<evidence type="ECO:0000313" key="4">
    <source>
        <dbReference type="EMBL" id="KAK1296089.1"/>
    </source>
</evidence>
<evidence type="ECO:0000256" key="1">
    <source>
        <dbReference type="ARBA" id="ARBA00006010"/>
    </source>
</evidence>
<sequence length="120" mass="12519">MALTSRLHLLLSVLIITAIQASSAVPFPPSDPHPRAHTCAHDASACWAMSPNHACCFNRACKDLSTNPFNCGACGRACPMEQRCCGGECVDLSTDANHCGKCSLSCLPGVLCSSGMCGYA</sequence>
<dbReference type="InterPro" id="IPR006969">
    <property type="entry name" value="Stig-like"/>
</dbReference>
<dbReference type="PANTHER" id="PTHR33227:SF48">
    <property type="entry name" value="STIGMA-SPECIFIC STIG1-LIKE PROTEIN 4"/>
    <property type="match status" value="1"/>
</dbReference>
<keyword evidence="2 3" id="KW-0732">Signal</keyword>
<reference evidence="4" key="1">
    <citation type="journal article" date="2023" name="Nat. Commun.">
        <title>Diploid and tetraploid genomes of Acorus and the evolution of monocots.</title>
        <authorList>
            <person name="Ma L."/>
            <person name="Liu K.W."/>
            <person name="Li Z."/>
            <person name="Hsiao Y.Y."/>
            <person name="Qi Y."/>
            <person name="Fu T."/>
            <person name="Tang G.D."/>
            <person name="Zhang D."/>
            <person name="Sun W.H."/>
            <person name="Liu D.K."/>
            <person name="Li Y."/>
            <person name="Chen G.Z."/>
            <person name="Liu X.D."/>
            <person name="Liao X.Y."/>
            <person name="Jiang Y.T."/>
            <person name="Yu X."/>
            <person name="Hao Y."/>
            <person name="Huang J."/>
            <person name="Zhao X.W."/>
            <person name="Ke S."/>
            <person name="Chen Y.Y."/>
            <person name="Wu W.L."/>
            <person name="Hsu J.L."/>
            <person name="Lin Y.F."/>
            <person name="Huang M.D."/>
            <person name="Li C.Y."/>
            <person name="Huang L."/>
            <person name="Wang Z.W."/>
            <person name="Zhao X."/>
            <person name="Zhong W.Y."/>
            <person name="Peng D.H."/>
            <person name="Ahmad S."/>
            <person name="Lan S."/>
            <person name="Zhang J.S."/>
            <person name="Tsai W.C."/>
            <person name="Van de Peer Y."/>
            <person name="Liu Z.J."/>
        </authorList>
    </citation>
    <scope>NUCLEOTIDE SEQUENCE</scope>
    <source>
        <strain evidence="4">CP</strain>
    </source>
</reference>
<organism evidence="4 5">
    <name type="scientific">Acorus calamus</name>
    <name type="common">Sweet flag</name>
    <dbReference type="NCBI Taxonomy" id="4465"/>
    <lineage>
        <taxon>Eukaryota</taxon>
        <taxon>Viridiplantae</taxon>
        <taxon>Streptophyta</taxon>
        <taxon>Embryophyta</taxon>
        <taxon>Tracheophyta</taxon>
        <taxon>Spermatophyta</taxon>
        <taxon>Magnoliopsida</taxon>
        <taxon>Liliopsida</taxon>
        <taxon>Acoraceae</taxon>
        <taxon>Acorus</taxon>
    </lineage>
</organism>
<dbReference type="AlphaFoldDB" id="A0AAV9D5T2"/>
<evidence type="ECO:0008006" key="6">
    <source>
        <dbReference type="Google" id="ProtNLM"/>
    </source>
</evidence>
<gene>
    <name evidence="4" type="ORF">QJS10_CPB15g01785</name>
</gene>
<dbReference type="Proteomes" id="UP001180020">
    <property type="component" value="Unassembled WGS sequence"/>
</dbReference>
<protein>
    <recommendedName>
        <fullName evidence="6">Stigma-specific Stig1 family protein</fullName>
    </recommendedName>
</protein>
<accession>A0AAV9D5T2</accession>
<evidence type="ECO:0000313" key="5">
    <source>
        <dbReference type="Proteomes" id="UP001180020"/>
    </source>
</evidence>
<feature type="chain" id="PRO_5043989965" description="Stigma-specific Stig1 family protein" evidence="3">
    <location>
        <begin position="25"/>
        <end position="120"/>
    </location>
</feature>
<keyword evidence="5" id="KW-1185">Reference proteome</keyword>
<name>A0AAV9D5T2_ACOCL</name>
<reference evidence="4" key="2">
    <citation type="submission" date="2023-06" db="EMBL/GenBank/DDBJ databases">
        <authorList>
            <person name="Ma L."/>
            <person name="Liu K.-W."/>
            <person name="Li Z."/>
            <person name="Hsiao Y.-Y."/>
            <person name="Qi Y."/>
            <person name="Fu T."/>
            <person name="Tang G."/>
            <person name="Zhang D."/>
            <person name="Sun W.-H."/>
            <person name="Liu D.-K."/>
            <person name="Li Y."/>
            <person name="Chen G.-Z."/>
            <person name="Liu X.-D."/>
            <person name="Liao X.-Y."/>
            <person name="Jiang Y.-T."/>
            <person name="Yu X."/>
            <person name="Hao Y."/>
            <person name="Huang J."/>
            <person name="Zhao X.-W."/>
            <person name="Ke S."/>
            <person name="Chen Y.-Y."/>
            <person name="Wu W.-L."/>
            <person name="Hsu J.-L."/>
            <person name="Lin Y.-F."/>
            <person name="Huang M.-D."/>
            <person name="Li C.-Y."/>
            <person name="Huang L."/>
            <person name="Wang Z.-W."/>
            <person name="Zhao X."/>
            <person name="Zhong W.-Y."/>
            <person name="Peng D.-H."/>
            <person name="Ahmad S."/>
            <person name="Lan S."/>
            <person name="Zhang J.-S."/>
            <person name="Tsai W.-C."/>
            <person name="Van De Peer Y."/>
            <person name="Liu Z.-J."/>
        </authorList>
    </citation>
    <scope>NUCLEOTIDE SEQUENCE</scope>
    <source>
        <strain evidence="4">CP</strain>
        <tissue evidence="4">Leaves</tissue>
    </source>
</reference>
<evidence type="ECO:0000256" key="3">
    <source>
        <dbReference type="SAM" id="SignalP"/>
    </source>
</evidence>